<dbReference type="InterPro" id="IPR050368">
    <property type="entry name" value="ClC-type_chloride_channel"/>
</dbReference>
<feature type="transmembrane region" description="Helical" evidence="5">
    <location>
        <begin position="192"/>
        <end position="219"/>
    </location>
</feature>
<evidence type="ECO:0000313" key="6">
    <source>
        <dbReference type="EMBL" id="KGF72024.1"/>
    </source>
</evidence>
<dbReference type="Gene3D" id="1.10.3080.10">
    <property type="entry name" value="Clc chloride channel"/>
    <property type="match status" value="1"/>
</dbReference>
<feature type="transmembrane region" description="Helical" evidence="5">
    <location>
        <begin position="334"/>
        <end position="353"/>
    </location>
</feature>
<protein>
    <recommendedName>
        <fullName evidence="8">Chloride channel protein</fullName>
    </recommendedName>
</protein>
<evidence type="ECO:0000256" key="5">
    <source>
        <dbReference type="SAM" id="Phobius"/>
    </source>
</evidence>
<evidence type="ECO:0000313" key="7">
    <source>
        <dbReference type="Proteomes" id="UP000030170"/>
    </source>
</evidence>
<organism evidence="6 7">
    <name type="scientific">Neosynechococcus sphagnicola sy1</name>
    <dbReference type="NCBI Taxonomy" id="1497020"/>
    <lineage>
        <taxon>Bacteria</taxon>
        <taxon>Bacillati</taxon>
        <taxon>Cyanobacteriota</taxon>
        <taxon>Cyanophyceae</taxon>
        <taxon>Neosynechococcales</taxon>
        <taxon>Neosynechococcaceae</taxon>
        <taxon>Neosynechococcus</taxon>
    </lineage>
</organism>
<evidence type="ECO:0000256" key="2">
    <source>
        <dbReference type="ARBA" id="ARBA00022692"/>
    </source>
</evidence>
<evidence type="ECO:0000256" key="3">
    <source>
        <dbReference type="ARBA" id="ARBA00022989"/>
    </source>
</evidence>
<dbReference type="OrthoDB" id="9767361at2"/>
<dbReference type="GO" id="GO:0016020">
    <property type="term" value="C:membrane"/>
    <property type="evidence" value="ECO:0007669"/>
    <property type="project" value="UniProtKB-SubCell"/>
</dbReference>
<keyword evidence="7" id="KW-1185">Reference proteome</keyword>
<feature type="transmembrane region" description="Helical" evidence="5">
    <location>
        <begin position="15"/>
        <end position="35"/>
    </location>
</feature>
<sequence length="430" mass="46503">MRQEPEHCPMSYPQLLFYAAGIGITVGFLSAAYYWTLELGFQWVWKTLPNRIDYPSWSTFNEFVWPLTTLGGLLVGLAVHYLGAPSGGLRGCIAEIHAEGRVDYRQTPGMIVASLLSLTFGSSAGPEAPLVDINGGFGTWLADRLKLSVAATRVFTLCGMSAAFGAFFGTPLGSTLLALEIPHRWGLEYYEALIPTLIAAIGGFAIFRLCTGLTIGGLYEFPHYPELQIEHLLYAILLGAIGAGTAILFSWIFQTLGKWVQPLTQHPVILTTLGGLAIGLIATVLPLTLFYGERQIQTIIDLGERLGSGLLLLIALAKMVTLSISVHSGFRGGILFPLFFMGATVGMAVSLMLPQIPPTVGMICTMAALSVAILKTPMGLIIVLNVISHTTMMPLITVATTISLLLTAQVNLLYTKQHRTESHQLEILPR</sequence>
<keyword evidence="4 5" id="KW-0472">Membrane</keyword>
<gene>
    <name evidence="6" type="ORF">DO97_13440</name>
</gene>
<feature type="transmembrane region" description="Helical" evidence="5">
    <location>
        <begin position="393"/>
        <end position="414"/>
    </location>
</feature>
<dbReference type="CDD" id="cd00400">
    <property type="entry name" value="Voltage_gated_ClC"/>
    <property type="match status" value="1"/>
</dbReference>
<dbReference type="Pfam" id="PF00654">
    <property type="entry name" value="Voltage_CLC"/>
    <property type="match status" value="1"/>
</dbReference>
<name>A0A098TIV9_9CYAN</name>
<dbReference type="EMBL" id="JJML01000041">
    <property type="protein sequence ID" value="KGF72024.1"/>
    <property type="molecule type" value="Genomic_DNA"/>
</dbReference>
<feature type="transmembrane region" description="Helical" evidence="5">
    <location>
        <begin position="154"/>
        <end position="172"/>
    </location>
</feature>
<dbReference type="InterPro" id="IPR001807">
    <property type="entry name" value="ClC"/>
</dbReference>
<feature type="transmembrane region" description="Helical" evidence="5">
    <location>
        <begin position="231"/>
        <end position="253"/>
    </location>
</feature>
<dbReference type="PANTHER" id="PTHR43427">
    <property type="entry name" value="CHLORIDE CHANNEL PROTEIN CLC-E"/>
    <property type="match status" value="1"/>
</dbReference>
<dbReference type="SUPFAM" id="SSF81340">
    <property type="entry name" value="Clc chloride channel"/>
    <property type="match status" value="1"/>
</dbReference>
<dbReference type="STRING" id="1497020.DO97_13440"/>
<dbReference type="Proteomes" id="UP000030170">
    <property type="component" value="Unassembled WGS sequence"/>
</dbReference>
<dbReference type="GO" id="GO:0015108">
    <property type="term" value="F:chloride transmembrane transporter activity"/>
    <property type="evidence" value="ECO:0007669"/>
    <property type="project" value="InterPro"/>
</dbReference>
<keyword evidence="3 5" id="KW-1133">Transmembrane helix</keyword>
<comment type="caution">
    <text evidence="6">The sequence shown here is derived from an EMBL/GenBank/DDBJ whole genome shotgun (WGS) entry which is preliminary data.</text>
</comment>
<comment type="subcellular location">
    <subcellularLocation>
        <location evidence="1">Membrane</location>
        <topology evidence="1">Multi-pass membrane protein</topology>
    </subcellularLocation>
</comment>
<keyword evidence="2 5" id="KW-0812">Transmembrane</keyword>
<feature type="transmembrane region" description="Helical" evidence="5">
    <location>
        <begin position="360"/>
        <end position="387"/>
    </location>
</feature>
<evidence type="ECO:0000256" key="4">
    <source>
        <dbReference type="ARBA" id="ARBA00023136"/>
    </source>
</evidence>
<evidence type="ECO:0008006" key="8">
    <source>
        <dbReference type="Google" id="ProtNLM"/>
    </source>
</evidence>
<evidence type="ECO:0000256" key="1">
    <source>
        <dbReference type="ARBA" id="ARBA00004141"/>
    </source>
</evidence>
<feature type="transmembrane region" description="Helical" evidence="5">
    <location>
        <begin position="310"/>
        <end position="328"/>
    </location>
</feature>
<feature type="transmembrane region" description="Helical" evidence="5">
    <location>
        <begin position="268"/>
        <end position="290"/>
    </location>
</feature>
<dbReference type="PANTHER" id="PTHR43427:SF12">
    <property type="entry name" value="CHLORIDE TRANSPORTER"/>
    <property type="match status" value="1"/>
</dbReference>
<dbReference type="AlphaFoldDB" id="A0A098TIV9"/>
<reference evidence="6 7" key="1">
    <citation type="journal article" date="2014" name="Mol. Ecol.">
        <title>Evolution of Synechococcus.</title>
        <authorList>
            <person name="Dvorak P."/>
            <person name="Casamatta D."/>
            <person name="Hasler P."/>
            <person name="Poulickova A."/>
            <person name="Ondrej V."/>
            <person name="Sanges R."/>
        </authorList>
    </citation>
    <scope>NUCLEOTIDE SEQUENCE [LARGE SCALE GENOMIC DNA]</scope>
    <source>
        <strain evidence="6 7">CAUP A 1101</strain>
    </source>
</reference>
<dbReference type="RefSeq" id="WP_036535037.1">
    <property type="nucleotide sequence ID" value="NZ_JJML01000041.1"/>
</dbReference>
<dbReference type="InterPro" id="IPR014743">
    <property type="entry name" value="Cl-channel_core"/>
</dbReference>
<accession>A0A098TIV9</accession>
<proteinExistence type="predicted"/>